<dbReference type="STRING" id="178035.A0A154PQT4"/>
<feature type="compositionally biased region" description="Polar residues" evidence="1">
    <location>
        <begin position="70"/>
        <end position="82"/>
    </location>
</feature>
<feature type="compositionally biased region" description="Basic and acidic residues" evidence="1">
    <location>
        <begin position="12"/>
        <end position="21"/>
    </location>
</feature>
<dbReference type="InterPro" id="IPR011074">
    <property type="entry name" value="CRAL/TRIO_N_dom"/>
</dbReference>
<dbReference type="CDD" id="cd00170">
    <property type="entry name" value="SEC14"/>
    <property type="match status" value="1"/>
</dbReference>
<accession>A0A154PQT4</accession>
<gene>
    <name evidence="3" type="ORF">WN55_06692</name>
</gene>
<proteinExistence type="predicted"/>
<dbReference type="SUPFAM" id="SSF46938">
    <property type="entry name" value="CRAL/TRIO N-terminal domain"/>
    <property type="match status" value="1"/>
</dbReference>
<dbReference type="PRINTS" id="PR00180">
    <property type="entry name" value="CRETINALDHBP"/>
</dbReference>
<dbReference type="PROSITE" id="PS50191">
    <property type="entry name" value="CRAL_TRIO"/>
    <property type="match status" value="1"/>
</dbReference>
<dbReference type="Gene3D" id="1.10.8.20">
    <property type="entry name" value="N-terminal domain of phosphatidylinositol transfer protein sec14p"/>
    <property type="match status" value="1"/>
</dbReference>
<dbReference type="Gene3D" id="3.40.525.10">
    <property type="entry name" value="CRAL-TRIO lipid binding domain"/>
    <property type="match status" value="1"/>
</dbReference>
<evidence type="ECO:0000313" key="4">
    <source>
        <dbReference type="Proteomes" id="UP000076502"/>
    </source>
</evidence>
<sequence length="431" mass="49260">MFKRLPPTRAHGHVDENRVNRAESLANTPSISGSVPRLFSRFSTPVQPVGQRGTPPHTYKLHTVDRGHTTATPAQETHTGPTTLEHHRDTRKGRIEALRRIVFADHYKRDSPMNGMSLQREQDGGGGTVTKQREVPRFRCGTYVLTAEFDDGDEFYREKALKELRETPDVVQQALKDIRAMVKGEPDFNLPDDDEFFYKFLRPCKWHPKSAFELIKRFYKFRLNNPRYCDSLLPSSETKLLSSEILIPLPDRTAQGCRILLINAGKKWNPKVISLDEIFRAIMLSLDAAMAEPKTQIAGVHVILNMDGFSLSQVTYFTPSFAAMITEWVQRCLPCRLKGIHIVNQPFIFNMVFAIFKPFLMEKTRKRIHFHGTDRKSLTSYLGTKPLPTSFGGELVMPNEPLGDGLCDYFCCFEKDFEASNQWGYAKIAKR</sequence>
<dbReference type="SUPFAM" id="SSF52087">
    <property type="entry name" value="CRAL/TRIO domain"/>
    <property type="match status" value="1"/>
</dbReference>
<dbReference type="OrthoDB" id="75724at2759"/>
<reference evidence="3 4" key="1">
    <citation type="submission" date="2015-07" db="EMBL/GenBank/DDBJ databases">
        <title>The genome of Dufourea novaeangliae.</title>
        <authorList>
            <person name="Pan H."/>
            <person name="Kapheim K."/>
        </authorList>
    </citation>
    <scope>NUCLEOTIDE SEQUENCE [LARGE SCALE GENOMIC DNA]</scope>
    <source>
        <strain evidence="3">0120121106</strain>
        <tissue evidence="3">Whole body</tissue>
    </source>
</reference>
<feature type="region of interest" description="Disordered" evidence="1">
    <location>
        <begin position="70"/>
        <end position="91"/>
    </location>
</feature>
<evidence type="ECO:0000313" key="3">
    <source>
        <dbReference type="EMBL" id="KZC14223.1"/>
    </source>
</evidence>
<feature type="region of interest" description="Disordered" evidence="1">
    <location>
        <begin position="1"/>
        <end position="37"/>
    </location>
</feature>
<protein>
    <submittedName>
        <fullName evidence="3">Clavesin-1</fullName>
    </submittedName>
</protein>
<dbReference type="InterPro" id="IPR036865">
    <property type="entry name" value="CRAL-TRIO_dom_sf"/>
</dbReference>
<dbReference type="InterPro" id="IPR001251">
    <property type="entry name" value="CRAL-TRIO_dom"/>
</dbReference>
<dbReference type="GO" id="GO:0016020">
    <property type="term" value="C:membrane"/>
    <property type="evidence" value="ECO:0007669"/>
    <property type="project" value="TreeGrafter"/>
</dbReference>
<dbReference type="Gene3D" id="1.20.5.1200">
    <property type="entry name" value="Alpha-tocopherol transfer"/>
    <property type="match status" value="1"/>
</dbReference>
<dbReference type="AlphaFoldDB" id="A0A154PQT4"/>
<feature type="domain" description="CRAL-TRIO" evidence="2">
    <location>
        <begin position="234"/>
        <end position="399"/>
    </location>
</feature>
<dbReference type="SMART" id="SM01100">
    <property type="entry name" value="CRAL_TRIO_N"/>
    <property type="match status" value="1"/>
</dbReference>
<dbReference type="InterPro" id="IPR036273">
    <property type="entry name" value="CRAL/TRIO_N_dom_sf"/>
</dbReference>
<organism evidence="3 4">
    <name type="scientific">Dufourea novaeangliae</name>
    <name type="common">Sweat bee</name>
    <dbReference type="NCBI Taxonomy" id="178035"/>
    <lineage>
        <taxon>Eukaryota</taxon>
        <taxon>Metazoa</taxon>
        <taxon>Ecdysozoa</taxon>
        <taxon>Arthropoda</taxon>
        <taxon>Hexapoda</taxon>
        <taxon>Insecta</taxon>
        <taxon>Pterygota</taxon>
        <taxon>Neoptera</taxon>
        <taxon>Endopterygota</taxon>
        <taxon>Hymenoptera</taxon>
        <taxon>Apocrita</taxon>
        <taxon>Aculeata</taxon>
        <taxon>Apoidea</taxon>
        <taxon>Anthophila</taxon>
        <taxon>Halictidae</taxon>
        <taxon>Rophitinae</taxon>
        <taxon>Dufourea</taxon>
    </lineage>
</organism>
<keyword evidence="4" id="KW-1185">Reference proteome</keyword>
<dbReference type="GO" id="GO:1902936">
    <property type="term" value="F:phosphatidylinositol bisphosphate binding"/>
    <property type="evidence" value="ECO:0007669"/>
    <property type="project" value="TreeGrafter"/>
</dbReference>
<dbReference type="Pfam" id="PF00650">
    <property type="entry name" value="CRAL_TRIO"/>
    <property type="match status" value="1"/>
</dbReference>
<dbReference type="PANTHER" id="PTHR10174:SF220">
    <property type="entry name" value="LD41874P"/>
    <property type="match status" value="1"/>
</dbReference>
<dbReference type="EMBL" id="KQ435050">
    <property type="protein sequence ID" value="KZC14223.1"/>
    <property type="molecule type" value="Genomic_DNA"/>
</dbReference>
<evidence type="ECO:0000259" key="2">
    <source>
        <dbReference type="PROSITE" id="PS50191"/>
    </source>
</evidence>
<dbReference type="PANTHER" id="PTHR10174">
    <property type="entry name" value="ALPHA-TOCOPHEROL TRANSFER PROTEIN-RELATED"/>
    <property type="match status" value="1"/>
</dbReference>
<evidence type="ECO:0000256" key="1">
    <source>
        <dbReference type="SAM" id="MobiDB-lite"/>
    </source>
</evidence>
<feature type="region of interest" description="Disordered" evidence="1">
    <location>
        <begin position="110"/>
        <end position="131"/>
    </location>
</feature>
<name>A0A154PQT4_DUFNO</name>
<dbReference type="Proteomes" id="UP000076502">
    <property type="component" value="Unassembled WGS sequence"/>
</dbReference>
<dbReference type="SMART" id="SM00516">
    <property type="entry name" value="SEC14"/>
    <property type="match status" value="1"/>
</dbReference>